<accession>A0A1H6AJ10</accession>
<evidence type="ECO:0000256" key="2">
    <source>
        <dbReference type="ARBA" id="ARBA00093789"/>
    </source>
</evidence>
<name>A0A1H6AJ10_9ACTN</name>
<comment type="subunit">
    <text evidence="2">Part of the Csm effector complex that includes Cas10, Csm2, Csm3, Csm4 and Csm5.</text>
</comment>
<proteinExistence type="predicted"/>
<dbReference type="CDD" id="cd09726">
    <property type="entry name" value="RAMP_I_III"/>
    <property type="match status" value="1"/>
</dbReference>
<dbReference type="Pfam" id="PF03787">
    <property type="entry name" value="RAMPs"/>
    <property type="match status" value="1"/>
</dbReference>
<evidence type="ECO:0000256" key="1">
    <source>
        <dbReference type="ARBA" id="ARBA00023118"/>
    </source>
</evidence>
<dbReference type="GO" id="GO:0051607">
    <property type="term" value="P:defense response to virus"/>
    <property type="evidence" value="ECO:0007669"/>
    <property type="project" value="UniProtKB-KW"/>
</dbReference>
<dbReference type="InterPro" id="IPR023825">
    <property type="entry name" value="CRISPR-assoc_RAMP_BGP1436"/>
</dbReference>
<sequence length="758" mass="83248">MTDQRSTRPVPGPTKRPGSGSSGNGGGGRRGNTTSKKKSETTYVSDPKAKFLNPYTFVPAPPRAGLPGPLGEDSKPRGHDRLHEDCWTGSIAVTLTVRTPLLLLDTARDVAPESGAQEHRVYPVLTRRGKPYLPATSVKGMLRSAYEAITGSRFGVFHSNDLPLGWRRTAEDALSMKPARVSNDGTRLEIHEAVARLPYYPSKDSSKDLPRYPGGAAPEPLDEVHVRIKKKGNVSTVTDIRKGPPPDGAKDWKHGYVCVTGNNAPGKTHERVFLVSKDPQRPAITTAMHERWNALMRSYGDAHDPGEIWGRDGAKDEPGKRLGDEPGKLGWSAHLWQQERSELHPGALCYVRLKRGVVAGIYPVTVTRDIAAETPGEMLPDDLHPAPDLASLSIADRVFGWVAPKGSSTRPAGYRGRVRIGPVECTADERQTVTEFDGDGLPLAVLSAPKPAQGRFYLSEVSDPSRPVKARASKEEVYTAKGRKLRGRKVYWHHAAVTDDPDYWDAAGKGSADPTQQPVNDKGHREYRRPRKPAEGDGVISGGRFVTRDEEQRDSQNRSVRGWVKPGTTFTFRVDVHDLDDVELGALIWLLRLPEDCFHRLGLGKPLGFGSVRLDIDPDGTTLHSGQDWSDYYHLLTDPLADNDASSILDRCAQAFEELLGQGEMPKIRDVFLATARGHADLPVHYPRVRPLELKAGRLIPPDPRGLAYEWFTANERMEGKEVAKGHGQSLPDPTGSPSLVAYKEAEKKNDSSNGRGR</sequence>
<feature type="region of interest" description="Disordered" evidence="3">
    <location>
        <begin position="1"/>
        <end position="78"/>
    </location>
</feature>
<keyword evidence="1" id="KW-0051">Antiviral defense</keyword>
<evidence type="ECO:0000313" key="5">
    <source>
        <dbReference type="EMBL" id="SEG48688.1"/>
    </source>
</evidence>
<evidence type="ECO:0000256" key="3">
    <source>
        <dbReference type="SAM" id="MobiDB-lite"/>
    </source>
</evidence>
<dbReference type="InterPro" id="IPR005537">
    <property type="entry name" value="RAMP_III_fam"/>
</dbReference>
<dbReference type="Proteomes" id="UP000236723">
    <property type="component" value="Unassembled WGS sequence"/>
</dbReference>
<protein>
    <submittedName>
        <fullName evidence="5">CRISPR-associated protein</fullName>
    </submittedName>
</protein>
<evidence type="ECO:0000313" key="6">
    <source>
        <dbReference type="Proteomes" id="UP000236723"/>
    </source>
</evidence>
<evidence type="ECO:0000259" key="4">
    <source>
        <dbReference type="Pfam" id="PF03787"/>
    </source>
</evidence>
<gene>
    <name evidence="5" type="ORF">SAMN04489712_105490</name>
</gene>
<feature type="region of interest" description="Disordered" evidence="3">
    <location>
        <begin position="720"/>
        <end position="758"/>
    </location>
</feature>
<feature type="region of interest" description="Disordered" evidence="3">
    <location>
        <begin position="502"/>
        <end position="560"/>
    </location>
</feature>
<keyword evidence="6" id="KW-1185">Reference proteome</keyword>
<dbReference type="AlphaFoldDB" id="A0A1H6AJ10"/>
<dbReference type="NCBIfam" id="TIGR03986">
    <property type="entry name" value="TIGR03986 family CRISPR-associated RAMP protein"/>
    <property type="match status" value="1"/>
</dbReference>
<organism evidence="5 6">
    <name type="scientific">Thermomonospora echinospora</name>
    <dbReference type="NCBI Taxonomy" id="1992"/>
    <lineage>
        <taxon>Bacteria</taxon>
        <taxon>Bacillati</taxon>
        <taxon>Actinomycetota</taxon>
        <taxon>Actinomycetes</taxon>
        <taxon>Streptosporangiales</taxon>
        <taxon>Thermomonosporaceae</taxon>
        <taxon>Thermomonospora</taxon>
    </lineage>
</organism>
<dbReference type="EMBL" id="FNVO01000005">
    <property type="protein sequence ID" value="SEG48688.1"/>
    <property type="molecule type" value="Genomic_DNA"/>
</dbReference>
<feature type="compositionally biased region" description="Gly residues" evidence="3">
    <location>
        <begin position="20"/>
        <end position="30"/>
    </location>
</feature>
<feature type="domain" description="CRISPR type III-associated protein" evidence="4">
    <location>
        <begin position="124"/>
        <end position="152"/>
    </location>
</feature>
<feature type="compositionally biased region" description="Basic and acidic residues" evidence="3">
    <location>
        <begin position="546"/>
        <end position="556"/>
    </location>
</feature>
<reference evidence="6" key="1">
    <citation type="submission" date="2016-10" db="EMBL/GenBank/DDBJ databases">
        <authorList>
            <person name="Varghese N."/>
            <person name="Submissions S."/>
        </authorList>
    </citation>
    <scope>NUCLEOTIDE SEQUENCE [LARGE SCALE GENOMIC DNA]</scope>
    <source>
        <strain evidence="6">DSM 43163</strain>
    </source>
</reference>